<reference evidence="2" key="2">
    <citation type="submission" date="2025-09" db="UniProtKB">
        <authorList>
            <consortium name="Ensembl"/>
        </authorList>
    </citation>
    <scope>IDENTIFICATION</scope>
</reference>
<dbReference type="AlphaFoldDB" id="A0A3Q2PUE9"/>
<organism evidence="2 3">
    <name type="scientific">Fundulus heteroclitus</name>
    <name type="common">Killifish</name>
    <name type="synonym">Mummichog</name>
    <dbReference type="NCBI Taxonomy" id="8078"/>
    <lineage>
        <taxon>Eukaryota</taxon>
        <taxon>Metazoa</taxon>
        <taxon>Chordata</taxon>
        <taxon>Craniata</taxon>
        <taxon>Vertebrata</taxon>
        <taxon>Euteleostomi</taxon>
        <taxon>Actinopterygii</taxon>
        <taxon>Neopterygii</taxon>
        <taxon>Teleostei</taxon>
        <taxon>Neoteleostei</taxon>
        <taxon>Acanthomorphata</taxon>
        <taxon>Ovalentaria</taxon>
        <taxon>Atherinomorphae</taxon>
        <taxon>Cyprinodontiformes</taxon>
        <taxon>Fundulidae</taxon>
        <taxon>Fundulus</taxon>
    </lineage>
</organism>
<evidence type="ECO:0000313" key="3">
    <source>
        <dbReference type="Proteomes" id="UP000265000"/>
    </source>
</evidence>
<keyword evidence="3" id="KW-1185">Reference proteome</keyword>
<proteinExistence type="predicted"/>
<dbReference type="Proteomes" id="UP000265000">
    <property type="component" value="Unplaced"/>
</dbReference>
<feature type="region of interest" description="Disordered" evidence="1">
    <location>
        <begin position="49"/>
        <end position="87"/>
    </location>
</feature>
<feature type="compositionally biased region" description="Low complexity" evidence="1">
    <location>
        <begin position="66"/>
        <end position="87"/>
    </location>
</feature>
<sequence>SQVRRSYNILGKIQSGRALKHPQDNSNCYNWAFLFFFFLPLYQGEPGLSTDGMFKGQKGESGTEGKVGPPGNPGTKGNPGPDGTNGY</sequence>
<dbReference type="Ensembl" id="ENSFHET00000033727.1">
    <property type="protein sequence ID" value="ENSFHEP00000016789.1"/>
    <property type="gene ID" value="ENSFHEG00000018482.1"/>
</dbReference>
<reference evidence="2" key="1">
    <citation type="submission" date="2025-08" db="UniProtKB">
        <authorList>
            <consortium name="Ensembl"/>
        </authorList>
    </citation>
    <scope>IDENTIFICATION</scope>
</reference>
<name>A0A3Q2PUE9_FUNHE</name>
<protein>
    <submittedName>
        <fullName evidence="2">Uncharacterized protein</fullName>
    </submittedName>
</protein>
<accession>A0A3Q2PUE9</accession>
<evidence type="ECO:0000256" key="1">
    <source>
        <dbReference type="SAM" id="MobiDB-lite"/>
    </source>
</evidence>
<evidence type="ECO:0000313" key="2">
    <source>
        <dbReference type="Ensembl" id="ENSFHEP00000016789.1"/>
    </source>
</evidence>